<protein>
    <recommendedName>
        <fullName evidence="2">Homologous recombination OB-fold protein OB-fold domain-containing protein</fullName>
    </recommendedName>
</protein>
<dbReference type="GO" id="GO:0000725">
    <property type="term" value="P:recombinational repair"/>
    <property type="evidence" value="ECO:0007669"/>
    <property type="project" value="InterPro"/>
</dbReference>
<evidence type="ECO:0000259" key="2">
    <source>
        <dbReference type="Pfam" id="PF15072"/>
    </source>
</evidence>
<reference evidence="3" key="1">
    <citation type="journal article" date="2019" name="Sci. Rep.">
        <title>Draft genome of Tanacetum cinerariifolium, the natural source of mosquito coil.</title>
        <authorList>
            <person name="Yamashiro T."/>
            <person name="Shiraishi A."/>
            <person name="Satake H."/>
            <person name="Nakayama K."/>
        </authorList>
    </citation>
    <scope>NUCLEOTIDE SEQUENCE</scope>
</reference>
<dbReference type="EMBL" id="BKCJ010000016">
    <property type="protein sequence ID" value="GEU28729.1"/>
    <property type="molecule type" value="Genomic_DNA"/>
</dbReference>
<organism evidence="3">
    <name type="scientific">Tanacetum cinerariifolium</name>
    <name type="common">Dalmatian daisy</name>
    <name type="synonym">Chrysanthemum cinerariifolium</name>
    <dbReference type="NCBI Taxonomy" id="118510"/>
    <lineage>
        <taxon>Eukaryota</taxon>
        <taxon>Viridiplantae</taxon>
        <taxon>Streptophyta</taxon>
        <taxon>Embryophyta</taxon>
        <taxon>Tracheophyta</taxon>
        <taxon>Spermatophyta</taxon>
        <taxon>Magnoliopsida</taxon>
        <taxon>eudicotyledons</taxon>
        <taxon>Gunneridae</taxon>
        <taxon>Pentapetalae</taxon>
        <taxon>asterids</taxon>
        <taxon>campanulids</taxon>
        <taxon>Asterales</taxon>
        <taxon>Asteraceae</taxon>
        <taxon>Asteroideae</taxon>
        <taxon>Anthemideae</taxon>
        <taxon>Anthemidinae</taxon>
        <taxon>Tanacetum</taxon>
    </lineage>
</organism>
<keyword evidence="1" id="KW-0175">Coiled coil</keyword>
<dbReference type="PANTHER" id="PTHR14523:SF1">
    <property type="entry name" value="HOMOLOGOUS RECOMBINATION OB-FOLD PROTEIN"/>
    <property type="match status" value="1"/>
</dbReference>
<gene>
    <name evidence="3" type="ORF">Tci_000707</name>
</gene>
<feature type="coiled-coil region" evidence="1">
    <location>
        <begin position="444"/>
        <end position="500"/>
    </location>
</feature>
<feature type="domain" description="Homologous recombination OB-fold protein OB-fold" evidence="2">
    <location>
        <begin position="598"/>
        <end position="683"/>
    </location>
</feature>
<comment type="caution">
    <text evidence="3">The sequence shown here is derived from an EMBL/GenBank/DDBJ whole genome shotgun (WGS) entry which is preliminary data.</text>
</comment>
<dbReference type="Pfam" id="PF15072">
    <property type="entry name" value="HROB"/>
    <property type="match status" value="1"/>
</dbReference>
<dbReference type="InterPro" id="IPR058570">
    <property type="entry name" value="HROB_OB"/>
</dbReference>
<sequence length="693" mass="78798">MKMEILLEPTSNKLMVVTHWFTLIVLSALRRSDNQNMLSLMNLILMSILTDLQVILTKPERMTKPYSSHRFIANCFNAGNLKMEVKATNIILQGLPPEVYALVSNHKVIKELWERIQLLMQGTSLTKQARECKLSDEFDKFAYKKEESLRDFYLIFSLLLNDMNIYNMNLEQFQMNTKFLNTLPPEWSKFVTNVKLVRDLYTKNVDQLHAYLGQYEYHANEVRIMHERTSDPLALVGNHQMTKSPYQTHQQSYQHTQFQPQVSSFHSSQYGSPYHSSQYASQAQSSTPLSITYPSNDFQSSVYHNVYNPSSSIPQVEYAPLVHQQSDFSQPDTGLVFLVFQKGDDLIDDINHMMSFLTAFVTSRYPPTNNQLRNSFSPRQQATINNGRVTVQPIQGRQNSLAAADDLDAYNSDCDEINSAKIDLMANLSYYGFDNLTEDNKNVNELLTVKLERYKDQVRILKERNNVDKASDSCARSLEIDNLKNTLLEHLKERESLEQMTELSAEQVFWSQNSGNFEEPNLSSRTTIVEVPKKLPKVNMDGAVMSTKEYMKKVVKDVGDDEDFKSRSWVSATDYVHATGGILTGCLRGIKNFLKNGKLEQVVTIVKSCYPNAIGDLTVTMKDLSSTIPGTIHHKVIGDRVYGKDITVGIAMILANVSVFSLKPSKHHLNIIMRNVVKVFCKDTIPESGSGSG</sequence>
<evidence type="ECO:0000256" key="1">
    <source>
        <dbReference type="SAM" id="Coils"/>
    </source>
</evidence>
<dbReference type="Pfam" id="PF14223">
    <property type="entry name" value="Retrotran_gag_2"/>
    <property type="match status" value="1"/>
</dbReference>
<dbReference type="AlphaFoldDB" id="A0A699GFY7"/>
<proteinExistence type="predicted"/>
<dbReference type="PANTHER" id="PTHR14523">
    <property type="entry name" value="UNCHARACTERIZED PROTEIN C17ORF53 HOMOLOG"/>
    <property type="match status" value="1"/>
</dbReference>
<dbReference type="InterPro" id="IPR028045">
    <property type="entry name" value="HROB"/>
</dbReference>
<accession>A0A699GFY7</accession>
<evidence type="ECO:0000313" key="3">
    <source>
        <dbReference type="EMBL" id="GEU28729.1"/>
    </source>
</evidence>
<name>A0A699GFY7_TANCI</name>